<dbReference type="Gene3D" id="1.10.8.10">
    <property type="entry name" value="DNA helicase RuvA subunit, C-terminal domain"/>
    <property type="match status" value="1"/>
</dbReference>
<dbReference type="EMBL" id="GL871126">
    <property type="protein sequence ID" value="EGC33786.1"/>
    <property type="molecule type" value="Genomic_DNA"/>
</dbReference>
<keyword evidence="4" id="KW-0496">Mitochondrion</keyword>
<evidence type="ECO:0000256" key="5">
    <source>
        <dbReference type="RuleBase" id="RU000642"/>
    </source>
</evidence>
<dbReference type="CDD" id="cd14275">
    <property type="entry name" value="UBA_EF-Ts"/>
    <property type="match status" value="1"/>
</dbReference>
<dbReference type="InterPro" id="IPR018101">
    <property type="entry name" value="Transl_elong_Ts_CS"/>
</dbReference>
<keyword evidence="8" id="KW-1185">Reference proteome</keyword>
<evidence type="ECO:0000256" key="1">
    <source>
        <dbReference type="ARBA" id="ARBA00005532"/>
    </source>
</evidence>
<evidence type="ECO:0000313" key="8">
    <source>
        <dbReference type="Proteomes" id="UP000001064"/>
    </source>
</evidence>
<proteinExistence type="inferred from homology"/>
<dbReference type="eggNOG" id="KOG1071">
    <property type="taxonomic scope" value="Eukaryota"/>
</dbReference>
<evidence type="ECO:0000256" key="2">
    <source>
        <dbReference type="ARBA" id="ARBA00022768"/>
    </source>
</evidence>
<dbReference type="GO" id="GO:0005739">
    <property type="term" value="C:mitochondrion"/>
    <property type="evidence" value="ECO:0007669"/>
    <property type="project" value="UniProtKB-SubCell"/>
</dbReference>
<reference evidence="8" key="1">
    <citation type="journal article" date="2011" name="Genome Biol.">
        <title>Comparative genomics of the social amoebae Dictyostelium discoideum and Dictyostelium purpureum.</title>
        <authorList>
            <consortium name="US DOE Joint Genome Institute (JGI-PGF)"/>
            <person name="Sucgang R."/>
            <person name="Kuo A."/>
            <person name="Tian X."/>
            <person name="Salerno W."/>
            <person name="Parikh A."/>
            <person name="Feasley C.L."/>
            <person name="Dalin E."/>
            <person name="Tu H."/>
            <person name="Huang E."/>
            <person name="Barry K."/>
            <person name="Lindquist E."/>
            <person name="Shapiro H."/>
            <person name="Bruce D."/>
            <person name="Schmutz J."/>
            <person name="Salamov A."/>
            <person name="Fey P."/>
            <person name="Gaudet P."/>
            <person name="Anjard C."/>
            <person name="Babu M.M."/>
            <person name="Basu S."/>
            <person name="Bushmanova Y."/>
            <person name="van der Wel H."/>
            <person name="Katoh-Kurasawa M."/>
            <person name="Dinh C."/>
            <person name="Coutinho P.M."/>
            <person name="Saito T."/>
            <person name="Elias M."/>
            <person name="Schaap P."/>
            <person name="Kay R.R."/>
            <person name="Henrissat B."/>
            <person name="Eichinger L."/>
            <person name="Rivero F."/>
            <person name="Putnam N.H."/>
            <person name="West C.M."/>
            <person name="Loomis W.F."/>
            <person name="Chisholm R.L."/>
            <person name="Shaulsky G."/>
            <person name="Strassmann J.E."/>
            <person name="Queller D.C."/>
            <person name="Kuspa A."/>
            <person name="Grigoriev I.V."/>
        </authorList>
    </citation>
    <scope>NUCLEOTIDE SEQUENCE [LARGE SCALE GENOMIC DNA]</scope>
    <source>
        <strain evidence="8">QSDP1</strain>
    </source>
</reference>
<dbReference type="SUPFAM" id="SSF46934">
    <property type="entry name" value="UBA-like"/>
    <property type="match status" value="1"/>
</dbReference>
<comment type="subcellular location">
    <subcellularLocation>
        <location evidence="4">Mitochondrion</location>
    </subcellularLocation>
</comment>
<dbReference type="OrthoDB" id="277235at2759"/>
<dbReference type="KEGG" id="dpp:DICPUDRAFT_80479"/>
<dbReference type="Proteomes" id="UP000001064">
    <property type="component" value="Unassembled WGS sequence"/>
</dbReference>
<evidence type="ECO:0000259" key="6">
    <source>
        <dbReference type="Pfam" id="PF00889"/>
    </source>
</evidence>
<feature type="domain" description="Translation elongation factor EFTs/EF1B dimerisation" evidence="6">
    <location>
        <begin position="112"/>
        <end position="341"/>
    </location>
</feature>
<dbReference type="InterPro" id="IPR014039">
    <property type="entry name" value="Transl_elong_EFTs/EF1B_dimer"/>
</dbReference>
<accession>F0ZQL3</accession>
<dbReference type="Pfam" id="PF00889">
    <property type="entry name" value="EF_TS"/>
    <property type="match status" value="1"/>
</dbReference>
<keyword evidence="2 4" id="KW-0251">Elongation factor</keyword>
<dbReference type="VEuPathDB" id="AmoebaDB:DICPUDRAFT_80479"/>
<dbReference type="OMA" id="QEYMLDD"/>
<comment type="function">
    <text evidence="4 5">Associates with the EF-Tu.GDP complex and induces the exchange of GDP to GTP. It remains bound to the aminoacyl-tRNA.EF-Tu.GTP complex up to the GTP hydrolysis stage on the ribosome.</text>
</comment>
<gene>
    <name evidence="4" type="primary">TSFM</name>
    <name evidence="7" type="ORF">DICPUDRAFT_80479</name>
</gene>
<dbReference type="GO" id="GO:0070125">
    <property type="term" value="P:mitochondrial translational elongation"/>
    <property type="evidence" value="ECO:0000318"/>
    <property type="project" value="GO_Central"/>
</dbReference>
<dbReference type="PANTHER" id="PTHR11741:SF0">
    <property type="entry name" value="ELONGATION FACTOR TS, MITOCHONDRIAL"/>
    <property type="match status" value="1"/>
</dbReference>
<dbReference type="SUPFAM" id="SSF54713">
    <property type="entry name" value="Elongation factor Ts (EF-Ts), dimerisation domain"/>
    <property type="match status" value="1"/>
</dbReference>
<dbReference type="PANTHER" id="PTHR11741">
    <property type="entry name" value="ELONGATION FACTOR TS"/>
    <property type="match status" value="1"/>
</dbReference>
<dbReference type="InParanoid" id="F0ZQL3"/>
<dbReference type="RefSeq" id="XP_003289711.1">
    <property type="nucleotide sequence ID" value="XM_003289663.1"/>
</dbReference>
<dbReference type="GO" id="GO:0003746">
    <property type="term" value="F:translation elongation factor activity"/>
    <property type="evidence" value="ECO:0000318"/>
    <property type="project" value="GO_Central"/>
</dbReference>
<name>F0ZQL3_DICPU</name>
<dbReference type="HAMAP" id="MF_00050">
    <property type="entry name" value="EF_Ts"/>
    <property type="match status" value="1"/>
</dbReference>
<evidence type="ECO:0000313" key="7">
    <source>
        <dbReference type="EMBL" id="EGC33786.1"/>
    </source>
</evidence>
<dbReference type="FunFam" id="1.10.8.10:FF:000001">
    <property type="entry name" value="Elongation factor Ts"/>
    <property type="match status" value="1"/>
</dbReference>
<dbReference type="AlphaFoldDB" id="F0ZQL3"/>
<organism evidence="7 8">
    <name type="scientific">Dictyostelium purpureum</name>
    <name type="common">Slime mold</name>
    <dbReference type="NCBI Taxonomy" id="5786"/>
    <lineage>
        <taxon>Eukaryota</taxon>
        <taxon>Amoebozoa</taxon>
        <taxon>Evosea</taxon>
        <taxon>Eumycetozoa</taxon>
        <taxon>Dictyostelia</taxon>
        <taxon>Dictyosteliales</taxon>
        <taxon>Dictyosteliaceae</taxon>
        <taxon>Dictyostelium</taxon>
    </lineage>
</organism>
<dbReference type="InterPro" id="IPR009060">
    <property type="entry name" value="UBA-like_sf"/>
</dbReference>
<dbReference type="FunCoup" id="F0ZQL3">
    <property type="interactions" value="669"/>
</dbReference>
<dbReference type="InterPro" id="IPR001816">
    <property type="entry name" value="Transl_elong_EFTs/EF1B"/>
</dbReference>
<dbReference type="STRING" id="5786.F0ZQL3"/>
<sequence>MIRSSINLLRASNKINLNNTNRLFANSLLLNNGEKKSYFSTEVKVPIELIKELRVKTQSPVQECKKALQASNNDIEKAVQWLLEKGKATAEKLKTRVSAEGIVSILTSGNKGVILEMNSETDFVSRGDIFRDLAQQISKASLENSSAIVDGKNGVTDIAPTEVDKINPIKFDFVIEDTVEPMTVRDLIVRAVSKLRENIVLRRVSLVSSNSNNVVVSGYAHNPALADSTFGRLGAIVELEYEGECNDINALKDFGKKIATHIVAQSPSCVSVDDIAADIIEDCKKNNKSVEKLYDDMVLLEQELLGSLSNEKVKDSLVTLSNKLGSKSISIKSFRRYAIGETADKL</sequence>
<dbReference type="FunFam" id="3.30.479.20:FF:000040">
    <property type="entry name" value="Elongation factor Ts, mitochondrial"/>
    <property type="match status" value="1"/>
</dbReference>
<evidence type="ECO:0000256" key="3">
    <source>
        <dbReference type="ARBA" id="ARBA00022917"/>
    </source>
</evidence>
<dbReference type="InterPro" id="IPR036402">
    <property type="entry name" value="EF-Ts_dimer_sf"/>
</dbReference>
<dbReference type="NCBIfam" id="TIGR00116">
    <property type="entry name" value="tsf"/>
    <property type="match status" value="1"/>
</dbReference>
<dbReference type="Gene3D" id="3.30.479.20">
    <property type="entry name" value="Elongation factor Ts, dimerisation domain"/>
    <property type="match status" value="2"/>
</dbReference>
<dbReference type="GeneID" id="10502977"/>
<evidence type="ECO:0000256" key="4">
    <source>
        <dbReference type="HAMAP-Rule" id="MF_03135"/>
    </source>
</evidence>
<keyword evidence="3 4" id="KW-0648">Protein biosynthesis</keyword>
<protein>
    <recommendedName>
        <fullName evidence="4">Elongation factor Ts, mitochondrial</fullName>
        <shortName evidence="4">EF-Ts</shortName>
        <shortName evidence="4">EF-TsMt</shortName>
    </recommendedName>
</protein>
<comment type="similarity">
    <text evidence="1 4 5">Belongs to the EF-Ts family.</text>
</comment>
<dbReference type="PROSITE" id="PS01127">
    <property type="entry name" value="EF_TS_2"/>
    <property type="match status" value="1"/>
</dbReference>